<keyword evidence="11" id="KW-0325">Glycoprotein</keyword>
<dbReference type="RefSeq" id="XP_021114145.1">
    <property type="nucleotide sequence ID" value="XM_021258486.1"/>
</dbReference>
<dbReference type="PIRSF" id="PIRSF002490">
    <property type="entry name" value="SLRP_I"/>
    <property type="match status" value="1"/>
</dbReference>
<keyword evidence="9" id="KW-0654">Proteoglycan</keyword>
<keyword evidence="7 13" id="KW-0732">Signal</keyword>
<keyword evidence="18" id="KW-1185">Reference proteome</keyword>
<dbReference type="Pfam" id="PF01462">
    <property type="entry name" value="LRRNT"/>
    <property type="match status" value="1"/>
</dbReference>
<keyword evidence="10 14" id="KW-1015">Disulfide bond</keyword>
<evidence type="ECO:0000256" key="14">
    <source>
        <dbReference type="PIRSR" id="PIRSR002490-1"/>
    </source>
</evidence>
<dbReference type="EMBL" id="GEBF01001453">
    <property type="protein sequence ID" value="JAO02180.1"/>
    <property type="molecule type" value="Transcribed_RNA"/>
</dbReference>
<feature type="disulfide bond" evidence="14">
    <location>
        <begin position="63"/>
        <end position="72"/>
    </location>
</feature>
<name>A0A0P6JDT9_HETGA</name>
<keyword evidence="6" id="KW-0433">Leucine-rich repeat</keyword>
<dbReference type="GeneID" id="101714606"/>
<comment type="subcellular location">
    <subcellularLocation>
        <location evidence="1 13 15">Secreted</location>
        <location evidence="1 13 15">Extracellular space</location>
        <location evidence="1 13 15">Extracellular matrix</location>
    </subcellularLocation>
</comment>
<evidence type="ECO:0000313" key="20">
    <source>
        <dbReference type="RefSeq" id="XP_021114145.1"/>
    </source>
</evidence>
<evidence type="ECO:0000313" key="18">
    <source>
        <dbReference type="Proteomes" id="UP000694906"/>
    </source>
</evidence>
<feature type="signal peptide" evidence="13 15">
    <location>
        <begin position="1"/>
        <end position="20"/>
    </location>
</feature>
<dbReference type="SMART" id="SM00013">
    <property type="entry name" value="LRRNT"/>
    <property type="match status" value="1"/>
</dbReference>
<feature type="disulfide bond" evidence="14">
    <location>
        <begin position="318"/>
        <end position="351"/>
    </location>
</feature>
<dbReference type="OrthoDB" id="1111193at2759"/>
<protein>
    <recommendedName>
        <fullName evidence="3 15">Decorin</fullName>
    </recommendedName>
    <alternativeName>
        <fullName evidence="15">Bone proteoglycan II</fullName>
    </alternativeName>
</protein>
<dbReference type="InterPro" id="IPR032675">
    <property type="entry name" value="LRR_dom_sf"/>
</dbReference>
<dbReference type="Gene3D" id="3.80.10.10">
    <property type="entry name" value="Ribonuclease Inhibitor"/>
    <property type="match status" value="1"/>
</dbReference>
<evidence type="ECO:0000256" key="4">
    <source>
        <dbReference type="ARBA" id="ARBA00022525"/>
    </source>
</evidence>
<evidence type="ECO:0000313" key="17">
    <source>
        <dbReference type="EMBL" id="JAO02180.1"/>
    </source>
</evidence>
<dbReference type="InterPro" id="IPR003591">
    <property type="entry name" value="Leu-rich_rpt_typical-subtyp"/>
</dbReference>
<evidence type="ECO:0000256" key="5">
    <source>
        <dbReference type="ARBA" id="ARBA00022530"/>
    </source>
</evidence>
<accession>A0A0P6JDT9</accession>
<comment type="subunit">
    <text evidence="12">Binds to type I and type II collagen, fibronectin and TGF-beta. Forms a ternary complex with MFAP2 and ELN. Interacts with DPT.</text>
</comment>
<evidence type="ECO:0000313" key="19">
    <source>
        <dbReference type="RefSeq" id="XP_021114144.1"/>
    </source>
</evidence>
<keyword evidence="5 13" id="KW-0272">Extracellular matrix</keyword>
<keyword evidence="4 15" id="KW-0964">Secreted</keyword>
<evidence type="ECO:0000256" key="7">
    <source>
        <dbReference type="ARBA" id="ARBA00022729"/>
    </source>
</evidence>
<evidence type="ECO:0000256" key="9">
    <source>
        <dbReference type="ARBA" id="ARBA00022974"/>
    </source>
</evidence>
<keyword evidence="8" id="KW-0677">Repeat</keyword>
<proteinExistence type="inferred from homology"/>
<dbReference type="Pfam" id="PF13855">
    <property type="entry name" value="LRR_8"/>
    <property type="match status" value="3"/>
</dbReference>
<evidence type="ECO:0000256" key="1">
    <source>
        <dbReference type="ARBA" id="ARBA00004498"/>
    </source>
</evidence>
<dbReference type="GO" id="GO:0005615">
    <property type="term" value="C:extracellular space"/>
    <property type="evidence" value="ECO:0007669"/>
    <property type="project" value="TreeGrafter"/>
</dbReference>
<evidence type="ECO:0000259" key="16">
    <source>
        <dbReference type="SMART" id="SM00013"/>
    </source>
</evidence>
<dbReference type="InterPro" id="IPR000372">
    <property type="entry name" value="LRRNT"/>
</dbReference>
<sequence>MSCIMKATIIFFLLAQVSWAGPFQQRGLFDFMLEDEASGMGPDDHDSDVPELPPMGPVCPFRCQCHFRVVQCSDLGLNKVPTDLPPDTTLLDLQNNKITEIKDGDFKNLNNLHALILVNNKISKISPGAFAPLVKLERLYLSKNHLKELPEKMPKTLKELRVHENEITKVRKSVFNGLNQMIVVELGTNPLKSSGIENGAFQGMKRLSYIRIADTNITAIPQGLPSTLTELHLDGNKISKVDASSLKGLNNLAKLGLSFNSISVVENGSLANTPHLRELHLNNNKLVKVPGGLPEHKYIQVVYLHNNNISTVGTNDFCPPGFNTKKASYSGVSLFSNPVQYWEIQPSTFRCIYVPSAVQLGNYK</sequence>
<dbReference type="InterPro" id="IPR050333">
    <property type="entry name" value="SLRP"/>
</dbReference>
<dbReference type="PROSITE" id="PS51450">
    <property type="entry name" value="LRR"/>
    <property type="match status" value="2"/>
</dbReference>
<evidence type="ECO:0000256" key="2">
    <source>
        <dbReference type="ARBA" id="ARBA00009811"/>
    </source>
</evidence>
<evidence type="ECO:0000256" key="12">
    <source>
        <dbReference type="ARBA" id="ARBA00025855"/>
    </source>
</evidence>
<dbReference type="SMART" id="SM00364">
    <property type="entry name" value="LRR_BAC"/>
    <property type="match status" value="4"/>
</dbReference>
<comment type="function">
    <text evidence="15">May affect the rate of fibrils formation.</text>
</comment>
<dbReference type="AlphaFoldDB" id="A0A0P6JDT9"/>
<evidence type="ECO:0000256" key="10">
    <source>
        <dbReference type="ARBA" id="ARBA00023157"/>
    </source>
</evidence>
<feature type="domain" description="LRRNT" evidence="16">
    <location>
        <begin position="58"/>
        <end position="90"/>
    </location>
</feature>
<dbReference type="FunFam" id="3.80.10.10:FF:000038">
    <property type="entry name" value="Biglycan"/>
    <property type="match status" value="1"/>
</dbReference>
<evidence type="ECO:0000256" key="6">
    <source>
        <dbReference type="ARBA" id="ARBA00022614"/>
    </source>
</evidence>
<dbReference type="InterPro" id="IPR001611">
    <property type="entry name" value="Leu-rich_rpt"/>
</dbReference>
<dbReference type="SMART" id="SM00369">
    <property type="entry name" value="LRR_TYP"/>
    <property type="match status" value="7"/>
</dbReference>
<evidence type="ECO:0000256" key="13">
    <source>
        <dbReference type="PIRNR" id="PIRNR002490"/>
    </source>
</evidence>
<evidence type="ECO:0000256" key="15">
    <source>
        <dbReference type="RuleBase" id="RU364097"/>
    </source>
</evidence>
<dbReference type="PANTHER" id="PTHR45712">
    <property type="entry name" value="AGAP008170-PA"/>
    <property type="match status" value="1"/>
</dbReference>
<reference evidence="19 20" key="2">
    <citation type="submission" date="2025-04" db="UniProtKB">
        <authorList>
            <consortium name="RefSeq"/>
        </authorList>
    </citation>
    <scope>IDENTIFICATION</scope>
</reference>
<evidence type="ECO:0000256" key="11">
    <source>
        <dbReference type="ARBA" id="ARBA00023180"/>
    </source>
</evidence>
<dbReference type="SUPFAM" id="SSF52058">
    <property type="entry name" value="L domain-like"/>
    <property type="match status" value="1"/>
</dbReference>
<dbReference type="RefSeq" id="XP_021114144.1">
    <property type="nucleotide sequence ID" value="XM_021258485.1"/>
</dbReference>
<gene>
    <name evidence="17" type="primary">DCN</name>
    <name evidence="19 20" type="synonym">Dcn</name>
</gene>
<evidence type="ECO:0000256" key="3">
    <source>
        <dbReference type="ARBA" id="ARBA00021503"/>
    </source>
</evidence>
<feature type="chain" id="PRO_5044513793" description="Decorin" evidence="13 15">
    <location>
        <begin position="21"/>
        <end position="364"/>
    </location>
</feature>
<comment type="similarity">
    <text evidence="2 13 15">Belongs to the small leucine-rich proteoglycan (SLRP) family. SLRP class I subfamily.</text>
</comment>
<dbReference type="InterPro" id="IPR016352">
    <property type="entry name" value="SLRP_I_decor/aspor/byglycan"/>
</dbReference>
<reference evidence="17" key="1">
    <citation type="submission" date="2015-10" db="EMBL/GenBank/DDBJ databases">
        <title>FRAMA: From RNA-seq data to annotated mRNA assemblies.</title>
        <authorList>
            <person name="Bens M."/>
            <person name="Sahm A."/>
            <person name="Jahn N."/>
            <person name="Morhart M."/>
            <person name="Holtze S."/>
            <person name="Hildebrandt T.B."/>
            <person name="Platzer M."/>
            <person name="Szafranski K."/>
        </authorList>
    </citation>
    <scope>NUCLEOTIDE SEQUENCE</scope>
    <source>
        <tissue evidence="17">Skin</tissue>
    </source>
</reference>
<feature type="disulfide bond" evidence="14">
    <location>
        <begin position="59"/>
        <end position="65"/>
    </location>
</feature>
<organism evidence="17">
    <name type="scientific">Heterocephalus glaber</name>
    <name type="common">Naked mole rat</name>
    <dbReference type="NCBI Taxonomy" id="10181"/>
    <lineage>
        <taxon>Eukaryota</taxon>
        <taxon>Metazoa</taxon>
        <taxon>Chordata</taxon>
        <taxon>Craniata</taxon>
        <taxon>Vertebrata</taxon>
        <taxon>Euteleostomi</taxon>
        <taxon>Mammalia</taxon>
        <taxon>Eutheria</taxon>
        <taxon>Euarchontoglires</taxon>
        <taxon>Glires</taxon>
        <taxon>Rodentia</taxon>
        <taxon>Hystricomorpha</taxon>
        <taxon>Bathyergidae</taxon>
        <taxon>Heterocephalus</taxon>
    </lineage>
</organism>
<dbReference type="Proteomes" id="UP000694906">
    <property type="component" value="Unplaced"/>
</dbReference>
<dbReference type="PANTHER" id="PTHR45712:SF14">
    <property type="entry name" value="DECORIN"/>
    <property type="match status" value="1"/>
</dbReference>
<evidence type="ECO:0000256" key="8">
    <source>
        <dbReference type="ARBA" id="ARBA00022737"/>
    </source>
</evidence>